<comment type="similarity">
    <text evidence="1">Belongs to the myoviridae tail sheath protein family.</text>
</comment>
<evidence type="ECO:0000313" key="5">
    <source>
        <dbReference type="Proteomes" id="UP001160550"/>
    </source>
</evidence>
<sequence length="380" mass="40177">MPDYRAPGVFIEEAPVARAIAAVPRSTCLFLGPVRADPAAPRGALPLLDSAGAFAALHGGDAGPASGGSVKAHLLAHAVRAYFAEGGERLYVLPVTAAEGGAPQLADYARALATAAVPDEVGVLAAPGASAWCSDIGGLHRLLADAADEARARRFAVLDAPPDATPAQAAALADALDAGRAALYYPWVASAGADGVRRLLPPSGFVCGLYARVERERGLHRAPAERLHTAAGLAYPLDRAQQEVLNPRRVNCIRQFPGRGILVHGARTLSSSPEWKYVSLRRFVDQIELSVATGLPWVAFEPNGPALWQRVRSAVGDFLHAQWRAGALQGAKPDQAMFVRCDAATMTQQDLDEGRLVCLAGVALVKPGEFTRLRWSWRTA</sequence>
<feature type="domain" description="Tail sheath protein subtilisin-like" evidence="2">
    <location>
        <begin position="139"/>
        <end position="269"/>
    </location>
</feature>
<evidence type="ECO:0000259" key="2">
    <source>
        <dbReference type="Pfam" id="PF04984"/>
    </source>
</evidence>
<organism evidence="4 5">
    <name type="scientific">Luteimonas composti</name>
    <dbReference type="NCBI Taxonomy" id="398257"/>
    <lineage>
        <taxon>Bacteria</taxon>
        <taxon>Pseudomonadati</taxon>
        <taxon>Pseudomonadota</taxon>
        <taxon>Gammaproteobacteria</taxon>
        <taxon>Lysobacterales</taxon>
        <taxon>Lysobacteraceae</taxon>
        <taxon>Luteimonas</taxon>
    </lineage>
</organism>
<evidence type="ECO:0000313" key="4">
    <source>
        <dbReference type="EMBL" id="MDH7453913.1"/>
    </source>
</evidence>
<reference evidence="4" key="1">
    <citation type="journal article" date="2007" name="Int. J. Syst. Evol. Microbiol.">
        <title>Luteimonas composti sp. nov., a moderately thermophilic bacterium isolated from food waste.</title>
        <authorList>
            <person name="Young C.C."/>
            <person name="Kampfer P."/>
            <person name="Chen W.M."/>
            <person name="Yen W.S."/>
            <person name="Arun A.B."/>
            <person name="Lai W.A."/>
            <person name="Shen F.T."/>
            <person name="Rekha P.D."/>
            <person name="Lin K.Y."/>
            <person name="Chou J.H."/>
        </authorList>
    </citation>
    <scope>NUCLEOTIDE SEQUENCE</scope>
    <source>
        <strain evidence="4">CC-YY355</strain>
    </source>
</reference>
<reference evidence="4" key="2">
    <citation type="submission" date="2023-04" db="EMBL/GenBank/DDBJ databases">
        <authorList>
            <person name="Sun J.-Q."/>
        </authorList>
    </citation>
    <scope>NUCLEOTIDE SEQUENCE</scope>
    <source>
        <strain evidence="4">CC-YY355</strain>
    </source>
</reference>
<evidence type="ECO:0000259" key="3">
    <source>
        <dbReference type="Pfam" id="PF17482"/>
    </source>
</evidence>
<dbReference type="Pfam" id="PF04984">
    <property type="entry name" value="Phage_sheath_1"/>
    <property type="match status" value="1"/>
</dbReference>
<dbReference type="PANTHER" id="PTHR35861:SF1">
    <property type="entry name" value="PHAGE TAIL SHEATH PROTEIN"/>
    <property type="match status" value="1"/>
</dbReference>
<dbReference type="PANTHER" id="PTHR35861">
    <property type="match status" value="1"/>
</dbReference>
<gene>
    <name evidence="4" type="ORF">QF205_12675</name>
</gene>
<keyword evidence="5" id="KW-1185">Reference proteome</keyword>
<dbReference type="InterPro" id="IPR020287">
    <property type="entry name" value="Tail_sheath_C"/>
</dbReference>
<dbReference type="EMBL" id="JARYGX010000023">
    <property type="protein sequence ID" value="MDH7453913.1"/>
    <property type="molecule type" value="Genomic_DNA"/>
</dbReference>
<feature type="domain" description="Tail sheath protein C-terminal" evidence="3">
    <location>
        <begin position="271"/>
        <end position="370"/>
    </location>
</feature>
<dbReference type="InterPro" id="IPR052042">
    <property type="entry name" value="Tail_sheath_structural"/>
</dbReference>
<name>A0ABT6MV00_9GAMM</name>
<proteinExistence type="inferred from homology"/>
<dbReference type="RefSeq" id="WP_280943121.1">
    <property type="nucleotide sequence ID" value="NZ_JARYGX010000023.1"/>
</dbReference>
<dbReference type="Proteomes" id="UP001160550">
    <property type="component" value="Unassembled WGS sequence"/>
</dbReference>
<evidence type="ECO:0000256" key="1">
    <source>
        <dbReference type="ARBA" id="ARBA00008005"/>
    </source>
</evidence>
<comment type="caution">
    <text evidence="4">The sequence shown here is derived from an EMBL/GenBank/DDBJ whole genome shotgun (WGS) entry which is preliminary data.</text>
</comment>
<accession>A0ABT6MV00</accession>
<protein>
    <submittedName>
        <fullName evidence="4">Phage tail sheath subtilisin-like domain-containing protein</fullName>
    </submittedName>
</protein>
<dbReference type="InterPro" id="IPR035089">
    <property type="entry name" value="Phage_sheath_subtilisin"/>
</dbReference>
<dbReference type="Gene3D" id="3.40.50.11780">
    <property type="match status" value="1"/>
</dbReference>
<dbReference type="Pfam" id="PF17482">
    <property type="entry name" value="Phage_sheath_1C"/>
    <property type="match status" value="1"/>
</dbReference>